<protein>
    <submittedName>
        <fullName evidence="1">Uncharacterized protein</fullName>
    </submittedName>
</protein>
<dbReference type="Proteomes" id="UP001151760">
    <property type="component" value="Unassembled WGS sequence"/>
</dbReference>
<comment type="caution">
    <text evidence="1">The sequence shown here is derived from an EMBL/GenBank/DDBJ whole genome shotgun (WGS) entry which is preliminary data.</text>
</comment>
<organism evidence="1 2">
    <name type="scientific">Tanacetum coccineum</name>
    <dbReference type="NCBI Taxonomy" id="301880"/>
    <lineage>
        <taxon>Eukaryota</taxon>
        <taxon>Viridiplantae</taxon>
        <taxon>Streptophyta</taxon>
        <taxon>Embryophyta</taxon>
        <taxon>Tracheophyta</taxon>
        <taxon>Spermatophyta</taxon>
        <taxon>Magnoliopsida</taxon>
        <taxon>eudicotyledons</taxon>
        <taxon>Gunneridae</taxon>
        <taxon>Pentapetalae</taxon>
        <taxon>asterids</taxon>
        <taxon>campanulids</taxon>
        <taxon>Asterales</taxon>
        <taxon>Asteraceae</taxon>
        <taxon>Asteroideae</taxon>
        <taxon>Anthemideae</taxon>
        <taxon>Anthemidinae</taxon>
        <taxon>Tanacetum</taxon>
    </lineage>
</organism>
<gene>
    <name evidence="1" type="ORF">Tco_1045090</name>
</gene>
<reference evidence="1" key="2">
    <citation type="submission" date="2022-01" db="EMBL/GenBank/DDBJ databases">
        <authorList>
            <person name="Yamashiro T."/>
            <person name="Shiraishi A."/>
            <person name="Satake H."/>
            <person name="Nakayama K."/>
        </authorList>
    </citation>
    <scope>NUCLEOTIDE SEQUENCE</scope>
</reference>
<accession>A0ABQ5GRS0</accession>
<evidence type="ECO:0000313" key="2">
    <source>
        <dbReference type="Proteomes" id="UP001151760"/>
    </source>
</evidence>
<name>A0ABQ5GRS0_9ASTR</name>
<sequence length="100" mass="11556">MTWLKDSSAMLHVSKRKRHLRLSLPKEEHSLPKSRIASLAIRVPLIDPTAKNENPMIEDIQWSRSKAQGERVRSLEASLPAYKYKASSLTEEDLLFFFSF</sequence>
<keyword evidence="2" id="KW-1185">Reference proteome</keyword>
<reference evidence="1" key="1">
    <citation type="journal article" date="2022" name="Int. J. Mol. Sci.">
        <title>Draft Genome of Tanacetum Coccineum: Genomic Comparison of Closely Related Tanacetum-Family Plants.</title>
        <authorList>
            <person name="Yamashiro T."/>
            <person name="Shiraishi A."/>
            <person name="Nakayama K."/>
            <person name="Satake H."/>
        </authorList>
    </citation>
    <scope>NUCLEOTIDE SEQUENCE</scope>
</reference>
<proteinExistence type="predicted"/>
<dbReference type="EMBL" id="BQNB010018794">
    <property type="protein sequence ID" value="GJT78365.1"/>
    <property type="molecule type" value="Genomic_DNA"/>
</dbReference>
<evidence type="ECO:0000313" key="1">
    <source>
        <dbReference type="EMBL" id="GJT78365.1"/>
    </source>
</evidence>